<evidence type="ECO:0000313" key="3">
    <source>
        <dbReference type="Proteomes" id="UP000238739"/>
    </source>
</evidence>
<protein>
    <recommendedName>
        <fullName evidence="1">Mga helix-turn-helix domain-containing protein</fullName>
    </recommendedName>
</protein>
<evidence type="ECO:0000313" key="2">
    <source>
        <dbReference type="EMBL" id="SPC38816.1"/>
    </source>
</evidence>
<sequence>MDNTNIYLTQSDCEKYDLLLDIASLKRDELPVKKRIELSRNNNPLVDDVNLKQVATLLNRNYGSLYNMYMSIVDDLKKIVGQDTEETQLLFSVPSDVYHFSLVSKSDVYDFVKILLTGEEMGFQTFWEDHNSSKATVLRHLKSLRDFIRSFDVRIFYDPIRLEGDESTIRLILIMLFWMATDGHSWPFEAIDRDDALEAFDVTVERFQLAQPNILTREIGGYAMAVIYHRVMQKKFIKDTSAQDIIRYPVPNMTHEFMVRPFTREAIRMRSILAQMTDQEAMLESLNMYYTFNFSPIFLHSNNRYALADGEQHTRYVPEINQFVSDFVDRIPLNVHYFLKLDDAEVDILKRTLIAMTASTYIYKKDVTSRVNRFLLDANLNLKEDQLLKRDVEDTVDHLFMNSDVDFLKDMHDEIVNGYYNVFIQLIQQRAPLHRVNVVLVAEQSYMGYLDLLTDLKGIRYVNISMQDADLKDADMIITTSSIELPDDVNPQAVMFKWRRNADSDHYGRMYGILRELWLQKSTECD</sequence>
<name>A0A2N9DWA2_9LACO</name>
<dbReference type="Pfam" id="PF05043">
    <property type="entry name" value="Mga"/>
    <property type="match status" value="1"/>
</dbReference>
<evidence type="ECO:0000259" key="1">
    <source>
        <dbReference type="Pfam" id="PF05043"/>
    </source>
</evidence>
<feature type="domain" description="Mga helix-turn-helix" evidence="1">
    <location>
        <begin position="102"/>
        <end position="177"/>
    </location>
</feature>
<proteinExistence type="predicted"/>
<accession>A0A2N9DWA2</accession>
<dbReference type="EMBL" id="OGVC01000023">
    <property type="protein sequence ID" value="SPC38816.1"/>
    <property type="molecule type" value="Genomic_DNA"/>
</dbReference>
<dbReference type="AlphaFoldDB" id="A0A2N9DWA2"/>
<comment type="caution">
    <text evidence="2">The sequence shown here is derived from an EMBL/GenBank/DDBJ whole genome shotgun (WGS) entry which is preliminary data.</text>
</comment>
<dbReference type="InterPro" id="IPR007737">
    <property type="entry name" value="Mga_HTH"/>
</dbReference>
<dbReference type="Proteomes" id="UP000238739">
    <property type="component" value="Unassembled WGS sequence"/>
</dbReference>
<reference evidence="2" key="1">
    <citation type="submission" date="2018-01" db="EMBL/GenBank/DDBJ databases">
        <authorList>
            <person name="Chaillou S."/>
        </authorList>
    </citation>
    <scope>NUCLEOTIDE SEQUENCE [LARGE SCALE GENOMIC DNA]</scope>
    <source>
        <strain evidence="2">MFPC41A2801</strain>
    </source>
</reference>
<keyword evidence="3" id="KW-1185">Reference proteome</keyword>
<dbReference type="RefSeq" id="WP_106482848.1">
    <property type="nucleotide sequence ID" value="NZ_LT984417.1"/>
</dbReference>
<organism evidence="2 3">
    <name type="scientific">Latilactobacillus fuchuensis</name>
    <dbReference type="NCBI Taxonomy" id="164393"/>
    <lineage>
        <taxon>Bacteria</taxon>
        <taxon>Bacillati</taxon>
        <taxon>Bacillota</taxon>
        <taxon>Bacilli</taxon>
        <taxon>Lactobacillales</taxon>
        <taxon>Lactobacillaceae</taxon>
        <taxon>Latilactobacillus</taxon>
    </lineage>
</organism>
<gene>
    <name evidence="2" type="ORF">LFUMFP_30019</name>
</gene>